<reference evidence="4" key="2">
    <citation type="journal article" date="2023" name="Science">
        <title>Genomic signatures of disease resistance in endangered staghorn corals.</title>
        <authorList>
            <person name="Vollmer S.V."/>
            <person name="Selwyn J.D."/>
            <person name="Despard B.A."/>
            <person name="Roesel C.L."/>
        </authorList>
    </citation>
    <scope>NUCLEOTIDE SEQUENCE</scope>
    <source>
        <strain evidence="4">K2</strain>
    </source>
</reference>
<dbReference type="InterPro" id="IPR012934">
    <property type="entry name" value="Znf_AD"/>
</dbReference>
<dbReference type="EMBL" id="JARQWQ010000020">
    <property type="protein sequence ID" value="KAK2565104.1"/>
    <property type="molecule type" value="Genomic_DNA"/>
</dbReference>
<feature type="binding site" evidence="1">
    <location>
        <position position="83"/>
    </location>
    <ligand>
        <name>Zn(2+)</name>
        <dbReference type="ChEBI" id="CHEBI:29105"/>
    </ligand>
</feature>
<sequence length="587" mass="66467">MLSHSFRAQVSFKFPRFHEECAWEGRLSTMNTSGDFCRTCGFEFIDKKRKRNITGEFGIIFEAVFKETLSQDDTLPRAVCDKCRYQIEKTWLLSKQTEELSTANVSTKRKHPMSPLTSSAGDEQTVTRIERKKKGQRLVFDHKCPGQISVTDTSKEIIPAYVNILPSLPMKSAPRPVPLLSYNSQLPSTLPPIMHDVATQTLKSNCLCGPVTKNSTCVKVIAYFKSKTVSRELPKSLNSLGIALCLRRPRSGISSAAFKCKPLRNSLIQRVCLLINKECCKLEKKSLLKKTAVSDLKHFKWNSVLKEWKKEAPTFYRIIKTIAAPPTISRNRMKKHLLKPIICSAGAILLKGRNPRKITEVALGYSKKVKSWKENIKKKKQENVTAPSCTIADTQVELFSGNVPTYWMLAECPNDADSVDSSSVVSCDSLISIEDSDSDNSDNPSLISNTPVEPDGCDYGLNGDNLDWLKRPSIYSKDRDSESVHWFNLLAYDNRVADWNLSDEEPIRNIMELPNSSFLPSPEEHAKLKKDFVLLVLRILAKNCKYFRQFGSMIPSHIPHQYSINMSRQSQIVGLNVWNGRIFIKQF</sequence>
<gene>
    <name evidence="4" type="ORF">P5673_011017</name>
</gene>
<evidence type="ECO:0000256" key="1">
    <source>
        <dbReference type="PROSITE-ProRule" id="PRU01263"/>
    </source>
</evidence>
<dbReference type="AlphaFoldDB" id="A0AAD9QPU8"/>
<feature type="region of interest" description="Disordered" evidence="2">
    <location>
        <begin position="434"/>
        <end position="453"/>
    </location>
</feature>
<organism evidence="4 5">
    <name type="scientific">Acropora cervicornis</name>
    <name type="common">Staghorn coral</name>
    <dbReference type="NCBI Taxonomy" id="6130"/>
    <lineage>
        <taxon>Eukaryota</taxon>
        <taxon>Metazoa</taxon>
        <taxon>Cnidaria</taxon>
        <taxon>Anthozoa</taxon>
        <taxon>Hexacorallia</taxon>
        <taxon>Scleractinia</taxon>
        <taxon>Astrocoeniina</taxon>
        <taxon>Acroporidae</taxon>
        <taxon>Acropora</taxon>
    </lineage>
</organism>
<evidence type="ECO:0000259" key="3">
    <source>
        <dbReference type="PROSITE" id="PS51915"/>
    </source>
</evidence>
<feature type="region of interest" description="Disordered" evidence="2">
    <location>
        <begin position="103"/>
        <end position="124"/>
    </location>
</feature>
<proteinExistence type="predicted"/>
<keyword evidence="1" id="KW-0479">Metal-binding</keyword>
<evidence type="ECO:0000256" key="2">
    <source>
        <dbReference type="SAM" id="MobiDB-lite"/>
    </source>
</evidence>
<dbReference type="PROSITE" id="PS51915">
    <property type="entry name" value="ZAD"/>
    <property type="match status" value="1"/>
</dbReference>
<feature type="compositionally biased region" description="Polar residues" evidence="2">
    <location>
        <begin position="115"/>
        <end position="124"/>
    </location>
</feature>
<feature type="binding site" evidence="1">
    <location>
        <position position="37"/>
    </location>
    <ligand>
        <name>Zn(2+)</name>
        <dbReference type="ChEBI" id="CHEBI:29105"/>
    </ligand>
</feature>
<protein>
    <recommendedName>
        <fullName evidence="3">ZAD domain-containing protein</fullName>
    </recommendedName>
</protein>
<dbReference type="GO" id="GO:0008270">
    <property type="term" value="F:zinc ion binding"/>
    <property type="evidence" value="ECO:0007669"/>
    <property type="project" value="UniProtKB-UniRule"/>
</dbReference>
<feature type="binding site" evidence="1">
    <location>
        <position position="40"/>
    </location>
    <ligand>
        <name>Zn(2+)</name>
        <dbReference type="ChEBI" id="CHEBI:29105"/>
    </ligand>
</feature>
<reference evidence="4" key="1">
    <citation type="journal article" date="2023" name="G3 (Bethesda)">
        <title>Whole genome assembly and annotation of the endangered Caribbean coral Acropora cervicornis.</title>
        <authorList>
            <person name="Selwyn J.D."/>
            <person name="Vollmer S.V."/>
        </authorList>
    </citation>
    <scope>NUCLEOTIDE SEQUENCE</scope>
    <source>
        <strain evidence="4">K2</strain>
    </source>
</reference>
<keyword evidence="1" id="KW-0863">Zinc-finger</keyword>
<name>A0AAD9QPU8_ACRCE</name>
<keyword evidence="5" id="KW-1185">Reference proteome</keyword>
<keyword evidence="1" id="KW-0862">Zinc</keyword>
<feature type="domain" description="ZAD" evidence="3">
    <location>
        <begin position="35"/>
        <end position="107"/>
    </location>
</feature>
<dbReference type="Proteomes" id="UP001249851">
    <property type="component" value="Unassembled WGS sequence"/>
</dbReference>
<dbReference type="GO" id="GO:0005634">
    <property type="term" value="C:nucleus"/>
    <property type="evidence" value="ECO:0007669"/>
    <property type="project" value="InterPro"/>
</dbReference>
<evidence type="ECO:0000313" key="5">
    <source>
        <dbReference type="Proteomes" id="UP001249851"/>
    </source>
</evidence>
<feature type="binding site" evidence="1">
    <location>
        <position position="80"/>
    </location>
    <ligand>
        <name>Zn(2+)</name>
        <dbReference type="ChEBI" id="CHEBI:29105"/>
    </ligand>
</feature>
<comment type="caution">
    <text evidence="4">The sequence shown here is derived from an EMBL/GenBank/DDBJ whole genome shotgun (WGS) entry which is preliminary data.</text>
</comment>
<accession>A0AAD9QPU8</accession>
<evidence type="ECO:0000313" key="4">
    <source>
        <dbReference type="EMBL" id="KAK2565104.1"/>
    </source>
</evidence>